<accession>A0A0D1ENA1</accession>
<gene>
    <name evidence="3" type="primary">pucB</name>
    <name evidence="3" type="ORF">jaqu_08950</name>
</gene>
<dbReference type="STRING" id="935700.jaqu_08950"/>
<feature type="domain" description="MobA-like NTP transferase" evidence="2">
    <location>
        <begin position="8"/>
        <end position="163"/>
    </location>
</feature>
<organism evidence="3 4">
    <name type="scientific">Jannaschia aquimarina</name>
    <dbReference type="NCBI Taxonomy" id="935700"/>
    <lineage>
        <taxon>Bacteria</taxon>
        <taxon>Pseudomonadati</taxon>
        <taxon>Pseudomonadota</taxon>
        <taxon>Alphaproteobacteria</taxon>
        <taxon>Rhodobacterales</taxon>
        <taxon>Roseobacteraceae</taxon>
        <taxon>Jannaschia</taxon>
    </lineage>
</organism>
<dbReference type="PATRIC" id="fig|935700.4.peg.937"/>
<evidence type="ECO:0000259" key="2">
    <source>
        <dbReference type="Pfam" id="PF12804"/>
    </source>
</evidence>
<evidence type="ECO:0000313" key="4">
    <source>
        <dbReference type="Proteomes" id="UP000032232"/>
    </source>
</evidence>
<evidence type="ECO:0000256" key="1">
    <source>
        <dbReference type="ARBA" id="ARBA00022842"/>
    </source>
</evidence>
<dbReference type="GO" id="GO:0016779">
    <property type="term" value="F:nucleotidyltransferase activity"/>
    <property type="evidence" value="ECO:0007669"/>
    <property type="project" value="UniProtKB-ARBA"/>
</dbReference>
<dbReference type="InterPro" id="IPR029044">
    <property type="entry name" value="Nucleotide-diphossugar_trans"/>
</dbReference>
<dbReference type="CDD" id="cd04182">
    <property type="entry name" value="GT_2_like_f"/>
    <property type="match status" value="1"/>
</dbReference>
<dbReference type="InterPro" id="IPR025877">
    <property type="entry name" value="MobA-like_NTP_Trfase"/>
</dbReference>
<reference evidence="3 4" key="1">
    <citation type="submission" date="2015-02" db="EMBL/GenBank/DDBJ databases">
        <title>Genome Sequence of Jannaschia aquimarina DSM28248, a member of the Roseobacter clade.</title>
        <authorList>
            <person name="Voget S."/>
            <person name="Daniel R."/>
        </authorList>
    </citation>
    <scope>NUCLEOTIDE SEQUENCE [LARGE SCALE GENOMIC DNA]</scope>
    <source>
        <strain evidence="3 4">GSW-M26</strain>
    </source>
</reference>
<dbReference type="Gene3D" id="3.90.550.10">
    <property type="entry name" value="Spore Coat Polysaccharide Biosynthesis Protein SpsA, Chain A"/>
    <property type="match status" value="1"/>
</dbReference>
<evidence type="ECO:0000313" key="3">
    <source>
        <dbReference type="EMBL" id="KIT17165.1"/>
    </source>
</evidence>
<dbReference type="AlphaFoldDB" id="A0A0D1ENA1"/>
<dbReference type="SUPFAM" id="SSF53448">
    <property type="entry name" value="Nucleotide-diphospho-sugar transferases"/>
    <property type="match status" value="1"/>
</dbReference>
<protein>
    <submittedName>
        <fullName evidence="3">PucB protein</fullName>
    </submittedName>
</protein>
<dbReference type="OrthoDB" id="9779263at2"/>
<dbReference type="Pfam" id="PF12804">
    <property type="entry name" value="NTP_transf_3"/>
    <property type="match status" value="1"/>
</dbReference>
<keyword evidence="1" id="KW-0460">Magnesium</keyword>
<dbReference type="RefSeq" id="WP_043917749.1">
    <property type="nucleotide sequence ID" value="NZ_FZPF01000007.1"/>
</dbReference>
<proteinExistence type="predicted"/>
<dbReference type="PANTHER" id="PTHR43777">
    <property type="entry name" value="MOLYBDENUM COFACTOR CYTIDYLYLTRANSFERASE"/>
    <property type="match status" value="1"/>
</dbReference>
<keyword evidence="4" id="KW-1185">Reference proteome</keyword>
<comment type="caution">
    <text evidence="3">The sequence shown here is derived from an EMBL/GenBank/DDBJ whole genome shotgun (WGS) entry which is preliminary data.</text>
</comment>
<dbReference type="Proteomes" id="UP000032232">
    <property type="component" value="Unassembled WGS sequence"/>
</dbReference>
<name>A0A0D1ENA1_9RHOB</name>
<sequence length="196" mass="20882">MRPAPAILILAAGASSRMGDRDKLLETVDGTPLILRAARAACANSAEVIVTLPTGEMSRRAWLTDLPLRIVDVSNLAMSASIRAGVAVCAADAILIHLADMPEVGADDLATLIHAWQRSDAPILRATAQDGRPGQPVIFDRSLFPALSSLDGDRGAKALIAEMDAEQVPLPEERALTDLDTPAAWAEWRSRTGRPF</sequence>
<dbReference type="PANTHER" id="PTHR43777:SF1">
    <property type="entry name" value="MOLYBDENUM COFACTOR CYTIDYLYLTRANSFERASE"/>
    <property type="match status" value="1"/>
</dbReference>
<dbReference type="EMBL" id="JYFE01000020">
    <property type="protein sequence ID" value="KIT17165.1"/>
    <property type="molecule type" value="Genomic_DNA"/>
</dbReference>